<dbReference type="Pfam" id="PF08279">
    <property type="entry name" value="HTH_11"/>
    <property type="match status" value="1"/>
</dbReference>
<dbReference type="PROSITE" id="PS51000">
    <property type="entry name" value="HTH_DEOR_2"/>
    <property type="match status" value="1"/>
</dbReference>
<dbReference type="InterPro" id="IPR026881">
    <property type="entry name" value="WYL_dom"/>
</dbReference>
<evidence type="ECO:0000256" key="3">
    <source>
        <dbReference type="SAM" id="MobiDB-lite"/>
    </source>
</evidence>
<dbReference type="InterPro" id="IPR036388">
    <property type="entry name" value="WH-like_DNA-bd_sf"/>
</dbReference>
<sequence length="384" mass="41428">MAVLLARSWAGAARRNKSIAQTGHLLSGLRESLDTMRADRLLHLLMLLQRHRRAKASWLAERLEVSERTILRDMDALSAAGVPVFTERGRGGGCVLMDGFTTSASGLTPPEAQALFAWTGREAADQLGLGSALSSALAKVAATAPSGAVEHAETLGGVVLADRRTWFSAAEAVPLLPQLREAVLGRRRVRMTYTSATETTPGVRTVDPIGIVDHSSRWYLVAEHRGRVRSYRVSRIGRAVVLSAPSTPVDDRPLAVIWEELRTRFSDQLRPVPVTLLVQPDRAALLRRLVDMQVASGSRIEVEPPSVPGGAQTWRVTVRQSEVMAAVAVLFAPEVTVLEPASMAAQIRAAARRALAHYPEPAGPDGGASVRGQPTGLRHQFRGP</sequence>
<dbReference type="PANTHER" id="PTHR34580">
    <property type="match status" value="1"/>
</dbReference>
<name>A0ABY2E4D8_9MICO</name>
<dbReference type="Pfam" id="PF25583">
    <property type="entry name" value="WCX"/>
    <property type="match status" value="1"/>
</dbReference>
<keyword evidence="2" id="KW-0804">Transcription</keyword>
<dbReference type="SUPFAM" id="SSF46785">
    <property type="entry name" value="Winged helix' DNA-binding domain"/>
    <property type="match status" value="1"/>
</dbReference>
<feature type="region of interest" description="Disordered" evidence="3">
    <location>
        <begin position="358"/>
        <end position="384"/>
    </location>
</feature>
<accession>A0ABY2E4D8</accession>
<comment type="caution">
    <text evidence="5">The sequence shown here is derived from an EMBL/GenBank/DDBJ whole genome shotgun (WGS) entry which is preliminary data.</text>
</comment>
<organism evidence="5 6">
    <name type="scientific">Occultella glacieicola</name>
    <dbReference type="NCBI Taxonomy" id="2518684"/>
    <lineage>
        <taxon>Bacteria</taxon>
        <taxon>Bacillati</taxon>
        <taxon>Actinomycetota</taxon>
        <taxon>Actinomycetes</taxon>
        <taxon>Micrococcales</taxon>
        <taxon>Ruaniaceae</taxon>
        <taxon>Occultella</taxon>
    </lineage>
</organism>
<dbReference type="PANTHER" id="PTHR34580:SF1">
    <property type="entry name" value="PROTEIN PAFC"/>
    <property type="match status" value="1"/>
</dbReference>
<dbReference type="Gene3D" id="1.10.10.10">
    <property type="entry name" value="Winged helix-like DNA-binding domain superfamily/Winged helix DNA-binding domain"/>
    <property type="match status" value="1"/>
</dbReference>
<dbReference type="InterPro" id="IPR001034">
    <property type="entry name" value="DeoR_HTH"/>
</dbReference>
<dbReference type="EMBL" id="SMNA01000004">
    <property type="protein sequence ID" value="TDE94895.1"/>
    <property type="molecule type" value="Genomic_DNA"/>
</dbReference>
<protein>
    <submittedName>
        <fullName evidence="5">WYL domain-containing protein</fullName>
    </submittedName>
</protein>
<dbReference type="InterPro" id="IPR036390">
    <property type="entry name" value="WH_DNA-bd_sf"/>
</dbReference>
<dbReference type="InterPro" id="IPR013196">
    <property type="entry name" value="HTH_11"/>
</dbReference>
<evidence type="ECO:0000256" key="1">
    <source>
        <dbReference type="ARBA" id="ARBA00023015"/>
    </source>
</evidence>
<gene>
    <name evidence="5" type="ORF">EXU48_08905</name>
</gene>
<feature type="domain" description="HTH deoR-type" evidence="4">
    <location>
        <begin position="37"/>
        <end position="95"/>
    </location>
</feature>
<dbReference type="InterPro" id="IPR051534">
    <property type="entry name" value="CBASS_pafABC_assoc_protein"/>
</dbReference>
<dbReference type="InterPro" id="IPR057727">
    <property type="entry name" value="WCX_dom"/>
</dbReference>
<keyword evidence="6" id="KW-1185">Reference proteome</keyword>
<proteinExistence type="predicted"/>
<dbReference type="Proteomes" id="UP000504882">
    <property type="component" value="Unassembled WGS sequence"/>
</dbReference>
<evidence type="ECO:0000313" key="6">
    <source>
        <dbReference type="Proteomes" id="UP000504882"/>
    </source>
</evidence>
<evidence type="ECO:0000256" key="2">
    <source>
        <dbReference type="ARBA" id="ARBA00023163"/>
    </source>
</evidence>
<evidence type="ECO:0000313" key="5">
    <source>
        <dbReference type="EMBL" id="TDE94895.1"/>
    </source>
</evidence>
<keyword evidence="1" id="KW-0805">Transcription regulation</keyword>
<dbReference type="PROSITE" id="PS52050">
    <property type="entry name" value="WYL"/>
    <property type="match status" value="1"/>
</dbReference>
<evidence type="ECO:0000259" key="4">
    <source>
        <dbReference type="PROSITE" id="PS51000"/>
    </source>
</evidence>
<reference evidence="5 6" key="1">
    <citation type="submission" date="2019-03" db="EMBL/GenBank/DDBJ databases">
        <title>Genomic features of bacteria from cold environments.</title>
        <authorList>
            <person name="Shen L."/>
        </authorList>
    </citation>
    <scope>NUCLEOTIDE SEQUENCE [LARGE SCALE GENOMIC DNA]</scope>
    <source>
        <strain evidence="6">T3246-1</strain>
    </source>
</reference>
<dbReference type="Pfam" id="PF13280">
    <property type="entry name" value="WYL"/>
    <property type="match status" value="1"/>
</dbReference>